<comment type="subcellular location">
    <subcellularLocation>
        <location evidence="1">Cell membrane</location>
        <topology evidence="1">Multi-pass membrane protein</topology>
    </subcellularLocation>
</comment>
<dbReference type="Gene3D" id="3.30.70.100">
    <property type="match status" value="1"/>
</dbReference>
<dbReference type="SFLD" id="SFLDS00003">
    <property type="entry name" value="Haloacid_Dehalogenase"/>
    <property type="match status" value="1"/>
</dbReference>
<dbReference type="SUPFAM" id="SSF81653">
    <property type="entry name" value="Calcium ATPase, transduction domain A"/>
    <property type="match status" value="1"/>
</dbReference>
<dbReference type="Pfam" id="PF00403">
    <property type="entry name" value="HMA"/>
    <property type="match status" value="1"/>
</dbReference>
<evidence type="ECO:0000256" key="7">
    <source>
        <dbReference type="ARBA" id="ARBA00022967"/>
    </source>
</evidence>
<dbReference type="RefSeq" id="WP_345650153.1">
    <property type="nucleotide sequence ID" value="NZ_BAABEP010000034.1"/>
</dbReference>
<dbReference type="CDD" id="cd02094">
    <property type="entry name" value="P-type_ATPase_Cu-like"/>
    <property type="match status" value="1"/>
</dbReference>
<evidence type="ECO:0000256" key="6">
    <source>
        <dbReference type="ARBA" id="ARBA00022840"/>
    </source>
</evidence>
<dbReference type="PANTHER" id="PTHR43520:SF8">
    <property type="entry name" value="P-TYPE CU(+) TRANSPORTER"/>
    <property type="match status" value="1"/>
</dbReference>
<feature type="domain" description="HMA" evidence="12">
    <location>
        <begin position="20"/>
        <end position="84"/>
    </location>
</feature>
<feature type="region of interest" description="Disordered" evidence="11">
    <location>
        <begin position="81"/>
        <end position="120"/>
    </location>
</feature>
<reference evidence="14" key="1">
    <citation type="journal article" date="2019" name="Int. J. Syst. Evol. Microbiol.">
        <title>The Global Catalogue of Microorganisms (GCM) 10K type strain sequencing project: providing services to taxonomists for standard genome sequencing and annotation.</title>
        <authorList>
            <consortium name="The Broad Institute Genomics Platform"/>
            <consortium name="The Broad Institute Genome Sequencing Center for Infectious Disease"/>
            <person name="Wu L."/>
            <person name="Ma J."/>
        </authorList>
    </citation>
    <scope>NUCLEOTIDE SEQUENCE [LARGE SCALE GENOMIC DNA]</scope>
    <source>
        <strain evidence="14">JCM 30846</strain>
    </source>
</reference>
<organism evidence="13 14">
    <name type="scientific">Streptomyces tremellae</name>
    <dbReference type="NCBI Taxonomy" id="1124239"/>
    <lineage>
        <taxon>Bacteria</taxon>
        <taxon>Bacillati</taxon>
        <taxon>Actinomycetota</taxon>
        <taxon>Actinomycetes</taxon>
        <taxon>Kitasatosporales</taxon>
        <taxon>Streptomycetaceae</taxon>
        <taxon>Streptomyces</taxon>
    </lineage>
</organism>
<dbReference type="SUPFAM" id="SSF56784">
    <property type="entry name" value="HAD-like"/>
    <property type="match status" value="1"/>
</dbReference>
<evidence type="ECO:0000313" key="14">
    <source>
        <dbReference type="Proteomes" id="UP001499884"/>
    </source>
</evidence>
<dbReference type="InterPro" id="IPR001757">
    <property type="entry name" value="P_typ_ATPase"/>
</dbReference>
<keyword evidence="10" id="KW-1003">Cell membrane</keyword>
<dbReference type="Gene3D" id="2.70.150.10">
    <property type="entry name" value="Calcium-transporting ATPase, cytoplasmic transduction domain A"/>
    <property type="match status" value="1"/>
</dbReference>
<keyword evidence="7" id="KW-1278">Translocase</keyword>
<dbReference type="Gene3D" id="3.40.50.1000">
    <property type="entry name" value="HAD superfamily/HAD-like"/>
    <property type="match status" value="1"/>
</dbReference>
<dbReference type="PROSITE" id="PS01047">
    <property type="entry name" value="HMA_1"/>
    <property type="match status" value="1"/>
</dbReference>
<keyword evidence="4 10" id="KW-0479">Metal-binding</keyword>
<evidence type="ECO:0000256" key="4">
    <source>
        <dbReference type="ARBA" id="ARBA00022723"/>
    </source>
</evidence>
<feature type="transmembrane region" description="Helical" evidence="10">
    <location>
        <begin position="721"/>
        <end position="741"/>
    </location>
</feature>
<dbReference type="Pfam" id="PF00702">
    <property type="entry name" value="Hydrolase"/>
    <property type="match status" value="1"/>
</dbReference>
<evidence type="ECO:0000259" key="12">
    <source>
        <dbReference type="PROSITE" id="PS50846"/>
    </source>
</evidence>
<dbReference type="InterPro" id="IPR023299">
    <property type="entry name" value="ATPase_P-typ_cyto_dom_N"/>
</dbReference>
<proteinExistence type="inferred from homology"/>
<feature type="transmembrane region" description="Helical" evidence="10">
    <location>
        <begin position="126"/>
        <end position="144"/>
    </location>
</feature>
<dbReference type="EMBL" id="BAABEP010000034">
    <property type="protein sequence ID" value="GAA3742195.1"/>
    <property type="molecule type" value="Genomic_DNA"/>
</dbReference>
<keyword evidence="8 10" id="KW-1133">Transmembrane helix</keyword>
<protein>
    <submittedName>
        <fullName evidence="13">Heavy metal translocating P-type ATPase</fullName>
    </submittedName>
</protein>
<dbReference type="Proteomes" id="UP001499884">
    <property type="component" value="Unassembled WGS sequence"/>
</dbReference>
<dbReference type="NCBIfam" id="TIGR01511">
    <property type="entry name" value="ATPase-IB1_Cu"/>
    <property type="match status" value="1"/>
</dbReference>
<gene>
    <name evidence="13" type="ORF">GCM10023082_43790</name>
</gene>
<dbReference type="InterPro" id="IPR008250">
    <property type="entry name" value="ATPase_P-typ_transduc_dom_A_sf"/>
</dbReference>
<accession>A0ABP7FL83</accession>
<keyword evidence="5 10" id="KW-0547">Nucleotide-binding</keyword>
<dbReference type="PROSITE" id="PS50846">
    <property type="entry name" value="HMA_2"/>
    <property type="match status" value="1"/>
</dbReference>
<dbReference type="SUPFAM" id="SSF81665">
    <property type="entry name" value="Calcium ATPase, transmembrane domain M"/>
    <property type="match status" value="1"/>
</dbReference>
<feature type="transmembrane region" description="Helical" evidence="10">
    <location>
        <begin position="187"/>
        <end position="210"/>
    </location>
</feature>
<dbReference type="SUPFAM" id="SSF55008">
    <property type="entry name" value="HMA, heavy metal-associated domain"/>
    <property type="match status" value="1"/>
</dbReference>
<dbReference type="InterPro" id="IPR023298">
    <property type="entry name" value="ATPase_P-typ_TM_dom_sf"/>
</dbReference>
<comment type="similarity">
    <text evidence="2 10">Belongs to the cation transport ATPase (P-type) (TC 3.A.3) family. Type IB subfamily.</text>
</comment>
<feature type="transmembrane region" description="Helical" evidence="10">
    <location>
        <begin position="230"/>
        <end position="248"/>
    </location>
</feature>
<comment type="caution">
    <text evidence="13">The sequence shown here is derived from an EMBL/GenBank/DDBJ whole genome shotgun (WGS) entry which is preliminary data.</text>
</comment>
<evidence type="ECO:0000256" key="3">
    <source>
        <dbReference type="ARBA" id="ARBA00022692"/>
    </source>
</evidence>
<dbReference type="PANTHER" id="PTHR43520">
    <property type="entry name" value="ATP7, ISOFORM B"/>
    <property type="match status" value="1"/>
</dbReference>
<dbReference type="InterPro" id="IPR044492">
    <property type="entry name" value="P_typ_ATPase_HD_dom"/>
</dbReference>
<evidence type="ECO:0000256" key="5">
    <source>
        <dbReference type="ARBA" id="ARBA00022741"/>
    </source>
</evidence>
<evidence type="ECO:0000256" key="11">
    <source>
        <dbReference type="SAM" id="MobiDB-lite"/>
    </source>
</evidence>
<dbReference type="PRINTS" id="PR00119">
    <property type="entry name" value="CATATPASE"/>
</dbReference>
<evidence type="ECO:0000256" key="1">
    <source>
        <dbReference type="ARBA" id="ARBA00004651"/>
    </source>
</evidence>
<dbReference type="CDD" id="cd00371">
    <property type="entry name" value="HMA"/>
    <property type="match status" value="1"/>
</dbReference>
<dbReference type="SFLD" id="SFLDF00027">
    <property type="entry name" value="p-type_atpase"/>
    <property type="match status" value="1"/>
</dbReference>
<evidence type="ECO:0000256" key="2">
    <source>
        <dbReference type="ARBA" id="ARBA00006024"/>
    </source>
</evidence>
<feature type="compositionally biased region" description="Low complexity" evidence="11">
    <location>
        <begin position="104"/>
        <end position="114"/>
    </location>
</feature>
<feature type="transmembrane region" description="Helical" evidence="10">
    <location>
        <begin position="150"/>
        <end position="167"/>
    </location>
</feature>
<dbReference type="InterPro" id="IPR059000">
    <property type="entry name" value="ATPase_P-type_domA"/>
</dbReference>
<dbReference type="InterPro" id="IPR036412">
    <property type="entry name" value="HAD-like_sf"/>
</dbReference>
<dbReference type="InterPro" id="IPR017969">
    <property type="entry name" value="Heavy-metal-associated_CS"/>
</dbReference>
<dbReference type="InterPro" id="IPR023214">
    <property type="entry name" value="HAD_sf"/>
</dbReference>
<dbReference type="NCBIfam" id="TIGR01494">
    <property type="entry name" value="ATPase_P-type"/>
    <property type="match status" value="1"/>
</dbReference>
<keyword evidence="3 10" id="KW-0812">Transmembrane</keyword>
<dbReference type="InterPro" id="IPR006121">
    <property type="entry name" value="HMA_dom"/>
</dbReference>
<feature type="transmembrane region" description="Helical" evidence="10">
    <location>
        <begin position="410"/>
        <end position="437"/>
    </location>
</feature>
<feature type="transmembrane region" description="Helical" evidence="10">
    <location>
        <begin position="382"/>
        <end position="404"/>
    </location>
</feature>
<name>A0ABP7FL83_9ACTN</name>
<dbReference type="InterPro" id="IPR036163">
    <property type="entry name" value="HMA_dom_sf"/>
</dbReference>
<keyword evidence="6 10" id="KW-0067">ATP-binding</keyword>
<dbReference type="InterPro" id="IPR027256">
    <property type="entry name" value="P-typ_ATPase_IB"/>
</dbReference>
<evidence type="ECO:0000256" key="10">
    <source>
        <dbReference type="RuleBase" id="RU362081"/>
    </source>
</evidence>
<evidence type="ECO:0000256" key="9">
    <source>
        <dbReference type="ARBA" id="ARBA00023136"/>
    </source>
</evidence>
<dbReference type="InterPro" id="IPR018303">
    <property type="entry name" value="ATPase_P-typ_P_site"/>
</dbReference>
<sequence length="773" mass="79745">MSLTRTTEADAGAEAGHAPAEVELVIGGMTCASCAARVEKKLNRMAGVSATVNYATEKAKVSYGGGLSVDDLIATVEATGYTAREPEPPAPTAPVTGAGGAPALGGAPVEGVPAEDPEQRSLRQRLTTAVVLAVPVIAMAMIPPLQFDNWQWLSLALAAPVVVYAGWPFHRAAWTNLRHGAATMDTLISVGTLAAFLWSLWALFFGTAGMPGMRHPFELAITRSDGAGNIYLEAAAGVTAFILAGRWFEARSKRTAGAALRALLDLGAKQVTLLRDGRETTVPTAELRVGDRFLVRPGEKIATDGTVVEGSSAVDVSMLTGESAPVEVAAGDAVTGATLNAGGRLVVEATRIGADTQLARMARMVEDAQNGKAAAQRLADRVSAVFVPVVIALALGTLGVWLALGGGLTAAFTAAVAVLIIACPCALGLATPTALLVGTGRGAQLGILIKGPEVLESTRRVDTIVLDKTGTVTTGRMRLRDVHLAPGVTEEDVLRLAGAVEHASEHPVARAVAEGAAQRVGELPAPEDFAGVPGLGVQGVVEGRAVLAGRPALLDRWEIRLPEELELARQRAEAAGRTTVAVAWDGEARAVLDVADTVKDTSAEAVRRLRALGLRPVLLTGDNRALAESVAAEVGVDEVIAEVLPEDKLDVVKRLQAEGRSVAMVGDGVNDAAALAQADLGLAMGTGTDAAIEAGDLTLVRGDLRAAADAIRLARRTLGTIRGNLVWAFGYNVAALPLAAAGLLNPMIAGAAMAFSSVFVVGNSLRLRAFKGM</sequence>
<evidence type="ECO:0000313" key="13">
    <source>
        <dbReference type="EMBL" id="GAA3742195.1"/>
    </source>
</evidence>
<dbReference type="Pfam" id="PF00122">
    <property type="entry name" value="E1-E2_ATPase"/>
    <property type="match status" value="1"/>
</dbReference>
<feature type="transmembrane region" description="Helical" evidence="10">
    <location>
        <begin position="747"/>
        <end position="765"/>
    </location>
</feature>
<dbReference type="PRINTS" id="PR00120">
    <property type="entry name" value="HATPASE"/>
</dbReference>
<dbReference type="SFLD" id="SFLDG00002">
    <property type="entry name" value="C1.7:_P-type_atpase_like"/>
    <property type="match status" value="1"/>
</dbReference>
<dbReference type="Gene3D" id="3.40.1110.10">
    <property type="entry name" value="Calcium-transporting ATPase, cytoplasmic domain N"/>
    <property type="match status" value="1"/>
</dbReference>
<dbReference type="NCBIfam" id="TIGR01525">
    <property type="entry name" value="ATPase-IB_hvy"/>
    <property type="match status" value="1"/>
</dbReference>
<keyword evidence="9 10" id="KW-0472">Membrane</keyword>
<keyword evidence="14" id="KW-1185">Reference proteome</keyword>
<evidence type="ECO:0000256" key="8">
    <source>
        <dbReference type="ARBA" id="ARBA00022989"/>
    </source>
</evidence>
<dbReference type="PROSITE" id="PS00154">
    <property type="entry name" value="ATPASE_E1_E2"/>
    <property type="match status" value="1"/>
</dbReference>